<gene>
    <name evidence="3" type="primary">ureF</name>
    <name evidence="4" type="ORF">KTA_11850</name>
</gene>
<dbReference type="PANTHER" id="PTHR33620">
    <property type="entry name" value="UREASE ACCESSORY PROTEIN F"/>
    <property type="match status" value="1"/>
</dbReference>
<dbReference type="PANTHER" id="PTHR33620:SF1">
    <property type="entry name" value="UREASE ACCESSORY PROTEIN F"/>
    <property type="match status" value="1"/>
</dbReference>
<comment type="subunit">
    <text evidence="3">UreD, UreF and UreG form a complex that acts as a GTP-hydrolysis-dependent molecular chaperone, activating the urease apoprotein by helping to assemble the nickel containing metallocenter of UreC. The UreE protein probably delivers the nickel.</text>
</comment>
<reference evidence="4" key="1">
    <citation type="submission" date="2018-12" db="EMBL/GenBank/DDBJ databases">
        <title>Novel natural products biosynthetic potential of the class Ktedonobacteria.</title>
        <authorList>
            <person name="Zheng Y."/>
            <person name="Saitou A."/>
            <person name="Wang C.M."/>
            <person name="Toyoda A."/>
            <person name="Minakuchi Y."/>
            <person name="Sekiguchi Y."/>
            <person name="Ueda K."/>
            <person name="Takano H."/>
            <person name="Sakai Y."/>
            <person name="Yokota A."/>
            <person name="Yabe S."/>
        </authorList>
    </citation>
    <scope>NUCLEOTIDE SEQUENCE</scope>
    <source>
        <strain evidence="4">A3-2</strain>
    </source>
</reference>
<proteinExistence type="inferred from homology"/>
<evidence type="ECO:0000313" key="4">
    <source>
        <dbReference type="EMBL" id="BBH92986.1"/>
    </source>
</evidence>
<evidence type="ECO:0000256" key="1">
    <source>
        <dbReference type="ARBA" id="ARBA00022988"/>
    </source>
</evidence>
<comment type="subcellular location">
    <subcellularLocation>
        <location evidence="3">Cytoplasm</location>
    </subcellularLocation>
</comment>
<organism evidence="4">
    <name type="scientific">Thermogemmatispora argillosa</name>
    <dbReference type="NCBI Taxonomy" id="2045280"/>
    <lineage>
        <taxon>Bacteria</taxon>
        <taxon>Bacillati</taxon>
        <taxon>Chloroflexota</taxon>
        <taxon>Ktedonobacteria</taxon>
        <taxon>Thermogemmatisporales</taxon>
        <taxon>Thermogemmatisporaceae</taxon>
        <taxon>Thermogemmatispora</taxon>
    </lineage>
</organism>
<dbReference type="EMBL" id="AP019377">
    <property type="protein sequence ID" value="BBH92986.1"/>
    <property type="molecule type" value="Genomic_DNA"/>
</dbReference>
<comment type="similarity">
    <text evidence="3">Belongs to the UreF family.</text>
</comment>
<accession>A0A455SZJ7</accession>
<dbReference type="InterPro" id="IPR038277">
    <property type="entry name" value="UreF_sf"/>
</dbReference>
<comment type="function">
    <text evidence="3">Required for maturation of urease via the functional incorporation of the urease nickel metallocenter.</text>
</comment>
<keyword evidence="1 3" id="KW-0996">Nickel insertion</keyword>
<keyword evidence="2 3" id="KW-0143">Chaperone</keyword>
<evidence type="ECO:0000256" key="2">
    <source>
        <dbReference type="ARBA" id="ARBA00023186"/>
    </source>
</evidence>
<dbReference type="GO" id="GO:0016151">
    <property type="term" value="F:nickel cation binding"/>
    <property type="evidence" value="ECO:0007669"/>
    <property type="project" value="UniProtKB-UniRule"/>
</dbReference>
<dbReference type="GO" id="GO:0005737">
    <property type="term" value="C:cytoplasm"/>
    <property type="evidence" value="ECO:0007669"/>
    <property type="project" value="UniProtKB-SubCell"/>
</dbReference>
<protein>
    <recommendedName>
        <fullName evidence="3">Urease accessory protein UreF</fullName>
    </recommendedName>
</protein>
<dbReference type="HAMAP" id="MF_01385">
    <property type="entry name" value="UreF"/>
    <property type="match status" value="1"/>
</dbReference>
<evidence type="ECO:0000256" key="3">
    <source>
        <dbReference type="HAMAP-Rule" id="MF_01385"/>
    </source>
</evidence>
<dbReference type="AlphaFoldDB" id="A0A455SZJ7"/>
<name>A0A455SZJ7_9CHLR</name>
<keyword evidence="3" id="KW-0963">Cytoplasm</keyword>
<sequence>MAALPGESSPISGLPPGAMRLETLQVLHLLQLCDSALPVGSSAHSFGLETLVAEELLTVERLEEFLGAYVAEAGLLEGVFFGRGWRLAAVTSVEKLLQDWRRLNAELSALRPARESRQASIMMGRRLLHLVQSWFSDERLARVQQVALHEDGASHYTLALGLLCGLLAIEERAALAAFLQQQLAALLAACQRLLPLGQRRAMQLLWRLKPVLLAVTEQALRCLESGEEPWQWTPLVELASLRHPSLETRLFIS</sequence>
<dbReference type="Gene3D" id="1.10.4190.10">
    <property type="entry name" value="Urease accessory protein UreF"/>
    <property type="match status" value="1"/>
</dbReference>
<dbReference type="Pfam" id="PF01730">
    <property type="entry name" value="UreF"/>
    <property type="match status" value="1"/>
</dbReference>
<dbReference type="PIRSF" id="PIRSF009467">
    <property type="entry name" value="Ureas_acces_UreF"/>
    <property type="match status" value="1"/>
</dbReference>
<dbReference type="InterPro" id="IPR002639">
    <property type="entry name" value="UreF"/>
</dbReference>